<keyword evidence="2" id="KW-1185">Reference proteome</keyword>
<dbReference type="AlphaFoldDB" id="A0A2I1GIK7"/>
<dbReference type="VEuPathDB" id="FungiDB:RhiirA1_535703"/>
<organism evidence="1 2">
    <name type="scientific">Rhizophagus irregularis</name>
    <dbReference type="NCBI Taxonomy" id="588596"/>
    <lineage>
        <taxon>Eukaryota</taxon>
        <taxon>Fungi</taxon>
        <taxon>Fungi incertae sedis</taxon>
        <taxon>Mucoromycota</taxon>
        <taxon>Glomeromycotina</taxon>
        <taxon>Glomeromycetes</taxon>
        <taxon>Glomerales</taxon>
        <taxon>Glomeraceae</taxon>
        <taxon>Rhizophagus</taxon>
    </lineage>
</organism>
<accession>A0A2I1GIK7</accession>
<sequence length="57" mass="6603">MPKLPIEYQRWKGIVKQMCQFKSEERDDIGSVEKFMGNLYRGRSESMSSFSSDGTCC</sequence>
<dbReference type="Proteomes" id="UP000234323">
    <property type="component" value="Unassembled WGS sequence"/>
</dbReference>
<reference evidence="1 2" key="1">
    <citation type="submission" date="2015-10" db="EMBL/GenBank/DDBJ databases">
        <title>Genome analyses suggest a sexual origin of heterokaryosis in a supposedly ancient asexual fungus.</title>
        <authorList>
            <person name="Ropars J."/>
            <person name="Sedzielewska K."/>
            <person name="Noel J."/>
            <person name="Charron P."/>
            <person name="Farinelli L."/>
            <person name="Marton T."/>
            <person name="Kruger M."/>
            <person name="Pelin A."/>
            <person name="Brachmann A."/>
            <person name="Corradi N."/>
        </authorList>
    </citation>
    <scope>NUCLEOTIDE SEQUENCE [LARGE SCALE GENOMIC DNA]</scope>
    <source>
        <strain evidence="1 2">A4</strain>
    </source>
</reference>
<protein>
    <submittedName>
        <fullName evidence="1">Uncharacterized protein</fullName>
    </submittedName>
</protein>
<evidence type="ECO:0000313" key="2">
    <source>
        <dbReference type="Proteomes" id="UP000234323"/>
    </source>
</evidence>
<comment type="caution">
    <text evidence="1">The sequence shown here is derived from an EMBL/GenBank/DDBJ whole genome shotgun (WGS) entry which is preliminary data.</text>
</comment>
<name>A0A2I1GIK7_9GLOM</name>
<evidence type="ECO:0000313" key="1">
    <source>
        <dbReference type="EMBL" id="PKY46450.1"/>
    </source>
</evidence>
<gene>
    <name evidence="1" type="ORF">RhiirA4_402514</name>
</gene>
<proteinExistence type="predicted"/>
<dbReference type="EMBL" id="LLXI01000454">
    <property type="protein sequence ID" value="PKY46450.1"/>
    <property type="molecule type" value="Genomic_DNA"/>
</dbReference>